<reference evidence="7 8" key="1">
    <citation type="submission" date="2022-10" db="EMBL/GenBank/DDBJ databases">
        <title>Luteolibacter flavescens strain MCCC 1K03193, whole genome shotgun sequencing project.</title>
        <authorList>
            <person name="Zhao G."/>
            <person name="Shen L."/>
        </authorList>
    </citation>
    <scope>NUCLEOTIDE SEQUENCE [LARGE SCALE GENOMIC DNA]</scope>
    <source>
        <strain evidence="7 8">MCCC 1K03193</strain>
    </source>
</reference>
<feature type="domain" description="Sulfatase N-terminal" evidence="6">
    <location>
        <begin position="22"/>
        <end position="370"/>
    </location>
</feature>
<dbReference type="PANTHER" id="PTHR42693">
    <property type="entry name" value="ARYLSULFATASE FAMILY MEMBER"/>
    <property type="match status" value="1"/>
</dbReference>
<evidence type="ECO:0000256" key="2">
    <source>
        <dbReference type="ARBA" id="ARBA00022723"/>
    </source>
</evidence>
<dbReference type="Pfam" id="PF00884">
    <property type="entry name" value="Sulfatase"/>
    <property type="match status" value="1"/>
</dbReference>
<evidence type="ECO:0000256" key="3">
    <source>
        <dbReference type="ARBA" id="ARBA00022801"/>
    </source>
</evidence>
<keyword evidence="8" id="KW-1185">Reference proteome</keyword>
<name>A0ABT3FW06_9BACT</name>
<sequence>MTAPRILLALLAIGALAQAAPPNIVFILADDMGYGDPRHAGGKAPTPHIDRLAAEGMRFTDAHTSSSVCTPTRYGLMTGRYNWRSTLKQGVLQGNSQPLLEKDRTTVAEFLKYEGYSTSVVGKWHLGLGWSRLPRNRKADSGPTEGTGWGLDYRGKLPRGPLAEGFDESFIIPASLDMGPFLYLRDDKPTAIPSVTKTWLRPGAAAADFEAVKCLPDFARESRDFIRRSAEAKDKPFFLYLPLTSPHTPIVPGAEWKGKSGIGDYGDFLMETDWVVGEVLAELEAQGVARHTLVIFTSDNGFAPYADLKAQLEKGHKPLGDLRGTKADIFEGGHRVPFLVRWPEVVKAGGTSSATICLNDFFATAADAVGKLSSIAPTAAEDSFSLMPLLKGEGGYARGFTIHHSAKGAFAIRQGSWKLCLCPDSGGWSDPKPDSAEAKELYPVQLYDLEKDPAEKVNLAEKEPERVKEMAALLAKAIREGRTTPGPKQENDGEAIVFPERVRGLLPVLGE</sequence>
<dbReference type="PROSITE" id="PS00149">
    <property type="entry name" value="SULFATASE_2"/>
    <property type="match status" value="1"/>
</dbReference>
<protein>
    <submittedName>
        <fullName evidence="7">Arylsulfatase</fullName>
    </submittedName>
</protein>
<gene>
    <name evidence="7" type="ORF">OKA04_23700</name>
</gene>
<keyword evidence="4" id="KW-0106">Calcium</keyword>
<organism evidence="7 8">
    <name type="scientific">Luteolibacter flavescens</name>
    <dbReference type="NCBI Taxonomy" id="1859460"/>
    <lineage>
        <taxon>Bacteria</taxon>
        <taxon>Pseudomonadati</taxon>
        <taxon>Verrucomicrobiota</taxon>
        <taxon>Verrucomicrobiia</taxon>
        <taxon>Verrucomicrobiales</taxon>
        <taxon>Verrucomicrobiaceae</taxon>
        <taxon>Luteolibacter</taxon>
    </lineage>
</organism>
<dbReference type="PANTHER" id="PTHR42693:SF53">
    <property type="entry name" value="ENDO-4-O-SULFATASE"/>
    <property type="match status" value="1"/>
</dbReference>
<feature type="signal peptide" evidence="5">
    <location>
        <begin position="1"/>
        <end position="19"/>
    </location>
</feature>
<evidence type="ECO:0000259" key="6">
    <source>
        <dbReference type="Pfam" id="PF00884"/>
    </source>
</evidence>
<dbReference type="PROSITE" id="PS00523">
    <property type="entry name" value="SULFATASE_1"/>
    <property type="match status" value="1"/>
</dbReference>
<evidence type="ECO:0000313" key="7">
    <source>
        <dbReference type="EMBL" id="MCW1887763.1"/>
    </source>
</evidence>
<dbReference type="Proteomes" id="UP001207930">
    <property type="component" value="Unassembled WGS sequence"/>
</dbReference>
<accession>A0ABT3FW06</accession>
<dbReference type="InterPro" id="IPR050738">
    <property type="entry name" value="Sulfatase"/>
</dbReference>
<dbReference type="EMBL" id="JAPDDS010000022">
    <property type="protein sequence ID" value="MCW1887763.1"/>
    <property type="molecule type" value="Genomic_DNA"/>
</dbReference>
<keyword evidence="5" id="KW-0732">Signal</keyword>
<evidence type="ECO:0000256" key="5">
    <source>
        <dbReference type="SAM" id="SignalP"/>
    </source>
</evidence>
<evidence type="ECO:0000256" key="1">
    <source>
        <dbReference type="ARBA" id="ARBA00008779"/>
    </source>
</evidence>
<dbReference type="RefSeq" id="WP_264503719.1">
    <property type="nucleotide sequence ID" value="NZ_JAPDDS010000022.1"/>
</dbReference>
<proteinExistence type="inferred from homology"/>
<comment type="caution">
    <text evidence="7">The sequence shown here is derived from an EMBL/GenBank/DDBJ whole genome shotgun (WGS) entry which is preliminary data.</text>
</comment>
<dbReference type="InterPro" id="IPR000917">
    <property type="entry name" value="Sulfatase_N"/>
</dbReference>
<dbReference type="Gene3D" id="3.30.1120.10">
    <property type="match status" value="1"/>
</dbReference>
<evidence type="ECO:0000256" key="4">
    <source>
        <dbReference type="ARBA" id="ARBA00022837"/>
    </source>
</evidence>
<dbReference type="InterPro" id="IPR024607">
    <property type="entry name" value="Sulfatase_CS"/>
</dbReference>
<evidence type="ECO:0000313" key="8">
    <source>
        <dbReference type="Proteomes" id="UP001207930"/>
    </source>
</evidence>
<keyword evidence="3" id="KW-0378">Hydrolase</keyword>
<feature type="chain" id="PRO_5045095549" evidence="5">
    <location>
        <begin position="20"/>
        <end position="511"/>
    </location>
</feature>
<comment type="similarity">
    <text evidence="1">Belongs to the sulfatase family.</text>
</comment>
<dbReference type="Gene3D" id="3.40.720.10">
    <property type="entry name" value="Alkaline Phosphatase, subunit A"/>
    <property type="match status" value="1"/>
</dbReference>
<dbReference type="SUPFAM" id="SSF53649">
    <property type="entry name" value="Alkaline phosphatase-like"/>
    <property type="match status" value="1"/>
</dbReference>
<dbReference type="CDD" id="cd16143">
    <property type="entry name" value="ARS_like"/>
    <property type="match status" value="1"/>
</dbReference>
<dbReference type="InterPro" id="IPR017850">
    <property type="entry name" value="Alkaline_phosphatase_core_sf"/>
</dbReference>
<keyword evidence="2" id="KW-0479">Metal-binding</keyword>